<dbReference type="STRING" id="81985.R0GDL1"/>
<evidence type="ECO:0000256" key="3">
    <source>
        <dbReference type="ARBA" id="ARBA00022729"/>
    </source>
</evidence>
<evidence type="ECO:0000256" key="4">
    <source>
        <dbReference type="ARBA" id="ARBA00023288"/>
    </source>
</evidence>
<evidence type="ECO:0000256" key="5">
    <source>
        <dbReference type="SAM" id="SignalP"/>
    </source>
</evidence>
<comment type="subcellular location">
    <subcellularLocation>
        <location evidence="1">Cell membrane</location>
        <topology evidence="1">Lipid-anchor</topology>
        <topology evidence="1">GPI-anchor</topology>
    </subcellularLocation>
</comment>
<feature type="domain" description="X8" evidence="6">
    <location>
        <begin position="27"/>
        <end position="110"/>
    </location>
</feature>
<dbReference type="InterPro" id="IPR044788">
    <property type="entry name" value="X8_dom_prot"/>
</dbReference>
<evidence type="ECO:0000313" key="7">
    <source>
        <dbReference type="EMBL" id="EOA14804.1"/>
    </source>
</evidence>
<name>R0GDL1_9BRAS</name>
<dbReference type="Gene3D" id="1.20.58.1040">
    <property type="match status" value="1"/>
</dbReference>
<dbReference type="KEGG" id="crb:17877375"/>
<dbReference type="PANTHER" id="PTHR31044">
    <property type="entry name" value="BETA-1,3 GLUCANASE"/>
    <property type="match status" value="1"/>
</dbReference>
<keyword evidence="2" id="KW-0472">Membrane</keyword>
<dbReference type="GO" id="GO:0005886">
    <property type="term" value="C:plasma membrane"/>
    <property type="evidence" value="ECO:0007669"/>
    <property type="project" value="UniProtKB-SubCell"/>
</dbReference>
<dbReference type="SMART" id="SM00768">
    <property type="entry name" value="X8"/>
    <property type="match status" value="1"/>
</dbReference>
<dbReference type="GO" id="GO:0098552">
    <property type="term" value="C:side of membrane"/>
    <property type="evidence" value="ECO:0007669"/>
    <property type="project" value="UniProtKB-KW"/>
</dbReference>
<evidence type="ECO:0000256" key="2">
    <source>
        <dbReference type="ARBA" id="ARBA00022622"/>
    </source>
</evidence>
<keyword evidence="3 5" id="KW-0732">Signal</keyword>
<evidence type="ECO:0000313" key="8">
    <source>
        <dbReference type="Proteomes" id="UP000029121"/>
    </source>
</evidence>
<protein>
    <recommendedName>
        <fullName evidence="6">X8 domain-containing protein</fullName>
    </recommendedName>
</protein>
<evidence type="ECO:0000256" key="1">
    <source>
        <dbReference type="ARBA" id="ARBA00004609"/>
    </source>
</evidence>
<dbReference type="InterPro" id="IPR012946">
    <property type="entry name" value="X8"/>
</dbReference>
<keyword evidence="2" id="KW-0336">GPI-anchor</keyword>
<keyword evidence="2" id="KW-0325">Glycoprotein</keyword>
<dbReference type="Proteomes" id="UP000029121">
    <property type="component" value="Unassembled WGS sequence"/>
</dbReference>
<dbReference type="AlphaFoldDB" id="R0GDL1"/>
<organism evidence="7 8">
    <name type="scientific">Capsella rubella</name>
    <dbReference type="NCBI Taxonomy" id="81985"/>
    <lineage>
        <taxon>Eukaryota</taxon>
        <taxon>Viridiplantae</taxon>
        <taxon>Streptophyta</taxon>
        <taxon>Embryophyta</taxon>
        <taxon>Tracheophyta</taxon>
        <taxon>Spermatophyta</taxon>
        <taxon>Magnoliopsida</taxon>
        <taxon>eudicotyledons</taxon>
        <taxon>Gunneridae</taxon>
        <taxon>Pentapetalae</taxon>
        <taxon>rosids</taxon>
        <taxon>malvids</taxon>
        <taxon>Brassicales</taxon>
        <taxon>Brassicaceae</taxon>
        <taxon>Camelineae</taxon>
        <taxon>Capsella</taxon>
    </lineage>
</organism>
<dbReference type="Pfam" id="PF07983">
    <property type="entry name" value="X8"/>
    <property type="match status" value="1"/>
</dbReference>
<dbReference type="eggNOG" id="ENOG502R646">
    <property type="taxonomic scope" value="Eukaryota"/>
</dbReference>
<dbReference type="GO" id="GO:0009506">
    <property type="term" value="C:plasmodesma"/>
    <property type="evidence" value="ECO:0007669"/>
    <property type="project" value="UniProtKB-ARBA"/>
</dbReference>
<gene>
    <name evidence="7" type="ORF">CARUB_v10028110mg</name>
</gene>
<feature type="signal peptide" evidence="5">
    <location>
        <begin position="1"/>
        <end position="25"/>
    </location>
</feature>
<dbReference type="PANTHER" id="PTHR31044:SF141">
    <property type="entry name" value="CARBOHYDRATE-BINDING X8 DOMAIN SUPERFAMILY PROTEIN"/>
    <property type="match status" value="1"/>
</dbReference>
<dbReference type="OrthoDB" id="417697at2759"/>
<feature type="chain" id="PRO_5004351195" description="X8 domain-containing protein" evidence="5">
    <location>
        <begin position="26"/>
        <end position="110"/>
    </location>
</feature>
<sequence>MSSQLLTLLFILSAAVIYHIPVVTCEPWCVALPASTPEQLQDNINFACSRIDCSPIQIGGYCYYPNTLLDHASYVMDIYYQSHARTYNACSFNNTGYLIYSDPSIGTCQH</sequence>
<keyword evidence="8" id="KW-1185">Reference proteome</keyword>
<reference evidence="8" key="1">
    <citation type="journal article" date="2013" name="Nat. Genet.">
        <title>The Capsella rubella genome and the genomic consequences of rapid mating system evolution.</title>
        <authorList>
            <person name="Slotte T."/>
            <person name="Hazzouri K.M."/>
            <person name="Agren J.A."/>
            <person name="Koenig D."/>
            <person name="Maumus F."/>
            <person name="Guo Y.L."/>
            <person name="Steige K."/>
            <person name="Platts A.E."/>
            <person name="Escobar J.S."/>
            <person name="Newman L.K."/>
            <person name="Wang W."/>
            <person name="Mandakova T."/>
            <person name="Vello E."/>
            <person name="Smith L.M."/>
            <person name="Henz S.R."/>
            <person name="Steffen J."/>
            <person name="Takuno S."/>
            <person name="Brandvain Y."/>
            <person name="Coop G."/>
            <person name="Andolfatto P."/>
            <person name="Hu T.T."/>
            <person name="Blanchette M."/>
            <person name="Clark R.M."/>
            <person name="Quesneville H."/>
            <person name="Nordborg M."/>
            <person name="Gaut B.S."/>
            <person name="Lysak M.A."/>
            <person name="Jenkins J."/>
            <person name="Grimwood J."/>
            <person name="Chapman J."/>
            <person name="Prochnik S."/>
            <person name="Shu S."/>
            <person name="Rokhsar D."/>
            <person name="Schmutz J."/>
            <person name="Weigel D."/>
            <person name="Wright S.I."/>
        </authorList>
    </citation>
    <scope>NUCLEOTIDE SEQUENCE [LARGE SCALE GENOMIC DNA]</scope>
    <source>
        <strain evidence="8">cv. Monte Gargano</strain>
    </source>
</reference>
<evidence type="ECO:0000259" key="6">
    <source>
        <dbReference type="SMART" id="SM00768"/>
    </source>
</evidence>
<accession>R0GDL1</accession>
<proteinExistence type="predicted"/>
<dbReference type="EMBL" id="KB870812">
    <property type="protein sequence ID" value="EOA14804.1"/>
    <property type="molecule type" value="Genomic_DNA"/>
</dbReference>
<keyword evidence="4" id="KW-0449">Lipoprotein</keyword>